<dbReference type="AlphaFoldDB" id="A0A4V6PDQ3"/>
<dbReference type="EMBL" id="SMKW01000049">
    <property type="protein sequence ID" value="TDD42307.1"/>
    <property type="molecule type" value="Genomic_DNA"/>
</dbReference>
<evidence type="ECO:0000256" key="1">
    <source>
        <dbReference type="SAM" id="SignalP"/>
    </source>
</evidence>
<organism evidence="3 4">
    <name type="scientific">Saccharopolyspora elongata</name>
    <dbReference type="NCBI Taxonomy" id="2530387"/>
    <lineage>
        <taxon>Bacteria</taxon>
        <taxon>Bacillati</taxon>
        <taxon>Actinomycetota</taxon>
        <taxon>Actinomycetes</taxon>
        <taxon>Pseudonocardiales</taxon>
        <taxon>Pseudonocardiaceae</taxon>
        <taxon>Saccharopolyspora</taxon>
    </lineage>
</organism>
<comment type="caution">
    <text evidence="3">The sequence shown here is derived from an EMBL/GenBank/DDBJ whole genome shotgun (WGS) entry which is preliminary data.</text>
</comment>
<dbReference type="SUPFAM" id="SSF51261">
    <property type="entry name" value="Duplicated hybrid motif"/>
    <property type="match status" value="1"/>
</dbReference>
<dbReference type="Pfam" id="PF01551">
    <property type="entry name" value="Peptidase_M23"/>
    <property type="match status" value="1"/>
</dbReference>
<keyword evidence="1" id="KW-0732">Signal</keyword>
<evidence type="ECO:0000313" key="3">
    <source>
        <dbReference type="EMBL" id="TDD42307.1"/>
    </source>
</evidence>
<dbReference type="OrthoDB" id="2677885at2"/>
<dbReference type="InterPro" id="IPR016047">
    <property type="entry name" value="M23ase_b-sheet_dom"/>
</dbReference>
<evidence type="ECO:0000259" key="2">
    <source>
        <dbReference type="Pfam" id="PF01551"/>
    </source>
</evidence>
<proteinExistence type="predicted"/>
<accession>A0A4V6PDQ3</accession>
<evidence type="ECO:0000313" key="4">
    <source>
        <dbReference type="Proteomes" id="UP000294947"/>
    </source>
</evidence>
<name>A0A4V6PDQ3_9PSEU</name>
<gene>
    <name evidence="3" type="ORF">E1288_29955</name>
</gene>
<dbReference type="Gene3D" id="2.70.70.10">
    <property type="entry name" value="Glucose Permease (Domain IIA)"/>
    <property type="match status" value="1"/>
</dbReference>
<dbReference type="CDD" id="cd12797">
    <property type="entry name" value="M23_peptidase"/>
    <property type="match status" value="1"/>
</dbReference>
<reference evidence="3 4" key="1">
    <citation type="submission" date="2019-03" db="EMBL/GenBank/DDBJ databases">
        <title>Draft genome sequences of novel Actinobacteria.</title>
        <authorList>
            <person name="Sahin N."/>
            <person name="Ay H."/>
            <person name="Saygin H."/>
        </authorList>
    </citation>
    <scope>NUCLEOTIDE SEQUENCE [LARGE SCALE GENOMIC DNA]</scope>
    <source>
        <strain evidence="3 4">7K502</strain>
    </source>
</reference>
<protein>
    <submittedName>
        <fullName evidence="3">M23 family metallopeptidase</fullName>
    </submittedName>
</protein>
<feature type="signal peptide" evidence="1">
    <location>
        <begin position="1"/>
        <end position="39"/>
    </location>
</feature>
<sequence>MQWVIDHHIVPFVNKLLRAAAIASTLAIGTFAGVSAAAAAPNLTTTATVASAQATGLPDNTWWGVPNGATEAGYNLYVPGYQFGCNGDQRHKGLDISAPTGTNIHAWGSGQVVGTGYDDGGYHRWIQVYFPSIDMTMTLGHLLDGSQLPVGRTFEEGDVWAQVGTTADGLTFSHVHYRASHGNWGASPIGPCDDVDPFVVWSSLGLPA</sequence>
<dbReference type="Proteomes" id="UP000294947">
    <property type="component" value="Unassembled WGS sequence"/>
</dbReference>
<feature type="domain" description="M23ase beta-sheet core" evidence="2">
    <location>
        <begin position="90"/>
        <end position="181"/>
    </location>
</feature>
<keyword evidence="4" id="KW-1185">Reference proteome</keyword>
<dbReference type="InterPro" id="IPR011055">
    <property type="entry name" value="Dup_hybrid_motif"/>
</dbReference>
<feature type="chain" id="PRO_5020519126" evidence="1">
    <location>
        <begin position="40"/>
        <end position="208"/>
    </location>
</feature>
<dbReference type="RefSeq" id="WP_132490964.1">
    <property type="nucleotide sequence ID" value="NZ_SMKW01000049.1"/>
</dbReference>